<keyword evidence="1" id="KW-0732">Signal</keyword>
<evidence type="ECO:0000313" key="2">
    <source>
        <dbReference type="EMBL" id="KAK3850521.1"/>
    </source>
</evidence>
<protein>
    <recommendedName>
        <fullName evidence="4">DZIP3-like HEPN domain-containing protein</fullName>
    </recommendedName>
</protein>
<comment type="caution">
    <text evidence="2">The sequence shown here is derived from an EMBL/GenBank/DDBJ whole genome shotgun (WGS) entry which is preliminary data.</text>
</comment>
<evidence type="ECO:0000256" key="1">
    <source>
        <dbReference type="SAM" id="SignalP"/>
    </source>
</evidence>
<feature type="chain" id="PRO_5042063371" description="DZIP3-like HEPN domain-containing protein" evidence="1">
    <location>
        <begin position="29"/>
        <end position="175"/>
    </location>
</feature>
<gene>
    <name evidence="2" type="ORF">Pcinc_042780</name>
</gene>
<feature type="signal peptide" evidence="1">
    <location>
        <begin position="1"/>
        <end position="28"/>
    </location>
</feature>
<keyword evidence="3" id="KW-1185">Reference proteome</keyword>
<dbReference type="AlphaFoldDB" id="A0AAE1BGT9"/>
<dbReference type="Proteomes" id="UP001286313">
    <property type="component" value="Unassembled WGS sequence"/>
</dbReference>
<name>A0AAE1BGT9_PETCI</name>
<evidence type="ECO:0008006" key="4">
    <source>
        <dbReference type="Google" id="ProtNLM"/>
    </source>
</evidence>
<sequence>MSNRAGESFDITLLFVIIKMACEGVADMEDPAWSTPGPDLENRVYMIKEERNKFMHEELSLTQGDLITKVRELRGLFIDTLNAAHRKYSWLFTAADLTTAIDTVNRILDEISNEVISLTDLQTFCSPMLLNDLEPECKLDLTNKFNSMHNINPVSFVIGSSLNMDVSLIFTETYP</sequence>
<dbReference type="EMBL" id="JAWQEG010008341">
    <property type="protein sequence ID" value="KAK3850521.1"/>
    <property type="molecule type" value="Genomic_DNA"/>
</dbReference>
<proteinExistence type="predicted"/>
<accession>A0AAE1BGT9</accession>
<reference evidence="2" key="1">
    <citation type="submission" date="2023-10" db="EMBL/GenBank/DDBJ databases">
        <title>Genome assemblies of two species of porcelain crab, Petrolisthes cinctipes and Petrolisthes manimaculis (Anomura: Porcellanidae).</title>
        <authorList>
            <person name="Angst P."/>
        </authorList>
    </citation>
    <scope>NUCLEOTIDE SEQUENCE</scope>
    <source>
        <strain evidence="2">PB745_01</strain>
        <tissue evidence="2">Gill</tissue>
    </source>
</reference>
<evidence type="ECO:0000313" key="3">
    <source>
        <dbReference type="Proteomes" id="UP001286313"/>
    </source>
</evidence>
<organism evidence="2 3">
    <name type="scientific">Petrolisthes cinctipes</name>
    <name type="common">Flat porcelain crab</name>
    <dbReference type="NCBI Taxonomy" id="88211"/>
    <lineage>
        <taxon>Eukaryota</taxon>
        <taxon>Metazoa</taxon>
        <taxon>Ecdysozoa</taxon>
        <taxon>Arthropoda</taxon>
        <taxon>Crustacea</taxon>
        <taxon>Multicrustacea</taxon>
        <taxon>Malacostraca</taxon>
        <taxon>Eumalacostraca</taxon>
        <taxon>Eucarida</taxon>
        <taxon>Decapoda</taxon>
        <taxon>Pleocyemata</taxon>
        <taxon>Anomura</taxon>
        <taxon>Galatheoidea</taxon>
        <taxon>Porcellanidae</taxon>
        <taxon>Petrolisthes</taxon>
    </lineage>
</organism>